<organism evidence="10">
    <name type="scientific">Xenopsylla cheopis</name>
    <name type="common">Oriental rat flea</name>
    <name type="synonym">Pulex cheopis</name>
    <dbReference type="NCBI Taxonomy" id="163159"/>
    <lineage>
        <taxon>Eukaryota</taxon>
        <taxon>Metazoa</taxon>
        <taxon>Ecdysozoa</taxon>
        <taxon>Arthropoda</taxon>
        <taxon>Hexapoda</taxon>
        <taxon>Insecta</taxon>
        <taxon>Pterygota</taxon>
        <taxon>Neoptera</taxon>
        <taxon>Endopterygota</taxon>
        <taxon>Siphonaptera</taxon>
        <taxon>Pulicidae</taxon>
        <taxon>Xenopsyllinae</taxon>
        <taxon>Xenopsylla</taxon>
    </lineage>
</organism>
<reference evidence="10" key="1">
    <citation type="submission" date="2020-03" db="EMBL/GenBank/DDBJ databases">
        <title>Transcriptomic Profiling of the Digestive Tract of the Rat Flea, Xenopsylla cheopis, Following Blood Feeding and Infection with Yersinia pestis.</title>
        <authorList>
            <person name="Bland D.M."/>
            <person name="Martens C.A."/>
            <person name="Virtaneva K."/>
            <person name="Kanakabandi K."/>
            <person name="Long D."/>
            <person name="Rosenke R."/>
            <person name="Saturday G.A."/>
            <person name="Hoyt F.H."/>
            <person name="Bruno D.P."/>
            <person name="Ribeiro J.M.C."/>
            <person name="Hinnebusch J."/>
        </authorList>
    </citation>
    <scope>NUCLEOTIDE SEQUENCE</scope>
</reference>
<accession>A0A6M2DED2</accession>
<dbReference type="GO" id="GO:0003723">
    <property type="term" value="F:RNA binding"/>
    <property type="evidence" value="ECO:0007669"/>
    <property type="project" value="TreeGrafter"/>
</dbReference>
<dbReference type="Gene3D" id="1.10.287.10">
    <property type="entry name" value="S15/NS1, RNA-binding"/>
    <property type="match status" value="1"/>
</dbReference>
<evidence type="ECO:0000256" key="5">
    <source>
        <dbReference type="ARBA" id="ARBA00023128"/>
    </source>
</evidence>
<evidence type="ECO:0000256" key="4">
    <source>
        <dbReference type="ARBA" id="ARBA00022980"/>
    </source>
</evidence>
<dbReference type="PANTHER" id="PTHR46685:SF1">
    <property type="entry name" value="SMALL RIBOSOMAL SUBUNIT PROTEIN US15M"/>
    <property type="match status" value="1"/>
</dbReference>
<evidence type="ECO:0000256" key="3">
    <source>
        <dbReference type="ARBA" id="ARBA00022946"/>
    </source>
</evidence>
<dbReference type="SMART" id="SM01387">
    <property type="entry name" value="Ribosomal_S15"/>
    <property type="match status" value="1"/>
</dbReference>
<dbReference type="Pfam" id="PF00312">
    <property type="entry name" value="Ribosomal_S15"/>
    <property type="match status" value="1"/>
</dbReference>
<keyword evidence="5" id="KW-0496">Mitochondrion</keyword>
<evidence type="ECO:0000256" key="9">
    <source>
        <dbReference type="RuleBase" id="RU003919"/>
    </source>
</evidence>
<dbReference type="GO" id="GO:0003735">
    <property type="term" value="F:structural constituent of ribosome"/>
    <property type="evidence" value="ECO:0007669"/>
    <property type="project" value="InterPro"/>
</dbReference>
<comment type="subcellular location">
    <subcellularLocation>
        <location evidence="1">Mitochondrion</location>
    </subcellularLocation>
</comment>
<evidence type="ECO:0000256" key="8">
    <source>
        <dbReference type="ARBA" id="ARBA00035528"/>
    </source>
</evidence>
<dbReference type="PANTHER" id="PTHR46685">
    <property type="entry name" value="28S RIBOSOMAL PROTEIN S15, MITOCHONDRIAL"/>
    <property type="match status" value="1"/>
</dbReference>
<proteinExistence type="inferred from homology"/>
<dbReference type="GO" id="GO:0032543">
    <property type="term" value="P:mitochondrial translation"/>
    <property type="evidence" value="ECO:0007669"/>
    <property type="project" value="TreeGrafter"/>
</dbReference>
<evidence type="ECO:0000313" key="10">
    <source>
        <dbReference type="EMBL" id="NOV44539.1"/>
    </source>
</evidence>
<dbReference type="GO" id="GO:0005763">
    <property type="term" value="C:mitochondrial small ribosomal subunit"/>
    <property type="evidence" value="ECO:0007669"/>
    <property type="project" value="TreeGrafter"/>
</dbReference>
<dbReference type="EMBL" id="GIIL01000813">
    <property type="protein sequence ID" value="NOV44539.1"/>
    <property type="molecule type" value="Transcribed_RNA"/>
</dbReference>
<evidence type="ECO:0000256" key="7">
    <source>
        <dbReference type="ARBA" id="ARBA00035249"/>
    </source>
</evidence>
<keyword evidence="6 9" id="KW-0687">Ribonucleoprotein</keyword>
<evidence type="ECO:0000256" key="6">
    <source>
        <dbReference type="ARBA" id="ARBA00023274"/>
    </source>
</evidence>
<name>A0A6M2DED2_XENCH</name>
<dbReference type="InterPro" id="IPR052137">
    <property type="entry name" value="uS15_ribosomal"/>
</dbReference>
<dbReference type="SUPFAM" id="SSF47060">
    <property type="entry name" value="S15/NS1 RNA-binding domain"/>
    <property type="match status" value="1"/>
</dbReference>
<keyword evidence="4 9" id="KW-0689">Ribosomal protein</keyword>
<keyword evidence="3" id="KW-0809">Transit peptide</keyword>
<comment type="similarity">
    <text evidence="2 9">Belongs to the universal ribosomal protein uS15 family.</text>
</comment>
<dbReference type="InterPro" id="IPR000589">
    <property type="entry name" value="Ribosomal_uS15"/>
</dbReference>
<dbReference type="AlphaFoldDB" id="A0A6M2DED2"/>
<evidence type="ECO:0000256" key="1">
    <source>
        <dbReference type="ARBA" id="ARBA00004173"/>
    </source>
</evidence>
<dbReference type="InterPro" id="IPR009068">
    <property type="entry name" value="uS15_NS1_RNA-bd_sf"/>
</dbReference>
<sequence>MLTTMNTICKLVCQRNKFMVQSFLPTSRNFKSDLKIKWVRPQKISCIDPRKSGDREPAMYPSEKELPVEFKNSDAVSKVEQPILDMFTIGKGRRRLTKMLTLENLKDRVRRHKYDLRTRETEIADMTGRIRYLQDIMKNNPQNGKCRAYLKELIDRRKKFLKYLRRWDYKKFEWLLEKLNIEYKPPPTHFHWITRKESLQKLTNKYCDELKAQRLKAYENILKAQQEDFLRKKLSIMEQILKDQKECEVAVTIKPADIKQVETQLKNLLEKKAATL</sequence>
<evidence type="ECO:0000256" key="2">
    <source>
        <dbReference type="ARBA" id="ARBA00008434"/>
    </source>
</evidence>
<protein>
    <recommendedName>
        <fullName evidence="7">Small ribosomal subunit protein uS15m</fullName>
    </recommendedName>
    <alternativeName>
        <fullName evidence="8">28S ribosomal protein S15, mitochondrial</fullName>
    </alternativeName>
</protein>